<accession>A0A8S9XWE6</accession>
<proteinExistence type="predicted"/>
<dbReference type="AlphaFoldDB" id="A0A8S9XWE6"/>
<dbReference type="EMBL" id="WIXP02000004">
    <property type="protein sequence ID" value="KAF6211925.1"/>
    <property type="molecule type" value="Genomic_DNA"/>
</dbReference>
<evidence type="ECO:0000313" key="1">
    <source>
        <dbReference type="EMBL" id="KAF6211925.1"/>
    </source>
</evidence>
<reference evidence="1" key="1">
    <citation type="journal article" date="2021" name="Mol. Ecol. Resour.">
        <title>Apolygus lucorum genome provides insights into omnivorousness and mesophyll feeding.</title>
        <authorList>
            <person name="Liu Y."/>
            <person name="Liu H."/>
            <person name="Wang H."/>
            <person name="Huang T."/>
            <person name="Liu B."/>
            <person name="Yang B."/>
            <person name="Yin L."/>
            <person name="Li B."/>
            <person name="Zhang Y."/>
            <person name="Zhang S."/>
            <person name="Jiang F."/>
            <person name="Zhang X."/>
            <person name="Ren Y."/>
            <person name="Wang B."/>
            <person name="Wang S."/>
            <person name="Lu Y."/>
            <person name="Wu K."/>
            <person name="Fan W."/>
            <person name="Wang G."/>
        </authorList>
    </citation>
    <scope>NUCLEOTIDE SEQUENCE</scope>
    <source>
        <strain evidence="1">12Hb</strain>
    </source>
</reference>
<organism evidence="1 2">
    <name type="scientific">Apolygus lucorum</name>
    <name type="common">Small green plant bug</name>
    <name type="synonym">Lygocoris lucorum</name>
    <dbReference type="NCBI Taxonomy" id="248454"/>
    <lineage>
        <taxon>Eukaryota</taxon>
        <taxon>Metazoa</taxon>
        <taxon>Ecdysozoa</taxon>
        <taxon>Arthropoda</taxon>
        <taxon>Hexapoda</taxon>
        <taxon>Insecta</taxon>
        <taxon>Pterygota</taxon>
        <taxon>Neoptera</taxon>
        <taxon>Paraneoptera</taxon>
        <taxon>Hemiptera</taxon>
        <taxon>Heteroptera</taxon>
        <taxon>Panheteroptera</taxon>
        <taxon>Cimicomorpha</taxon>
        <taxon>Miridae</taxon>
        <taxon>Mirini</taxon>
        <taxon>Apolygus</taxon>
    </lineage>
</organism>
<name>A0A8S9XWE6_APOLU</name>
<dbReference type="Proteomes" id="UP000466442">
    <property type="component" value="Unassembled WGS sequence"/>
</dbReference>
<evidence type="ECO:0000313" key="2">
    <source>
        <dbReference type="Proteomes" id="UP000466442"/>
    </source>
</evidence>
<sequence length="237" mass="27105">MILNYGITNIAYMFNGKDAFEVNERNMKIEEYESCNDYENECIPEEKDEGTVMYIGTALCAVDQFWAKAEDKVLQMVKRRVPTKTKKLLLGAIRESFNKLKFRLRDDLEEQGVNVTRYFDPFVEQKSRKLSDLKDILQRCDTTEASMDRYLELSQSAVSCAGSFTSLEGQMSSLLKVMSSTEFTSQPGSCPFAVTHMIPVLRGVKREVTTMLEFLESSRSKMSNISIREQSEESIPI</sequence>
<keyword evidence="2" id="KW-1185">Reference proteome</keyword>
<protein>
    <submittedName>
        <fullName evidence="1">Uncharacterized protein</fullName>
    </submittedName>
</protein>
<comment type="caution">
    <text evidence="1">The sequence shown here is derived from an EMBL/GenBank/DDBJ whole genome shotgun (WGS) entry which is preliminary data.</text>
</comment>
<gene>
    <name evidence="1" type="ORF">GE061_012442</name>
</gene>